<sequence length="389" mass="44049">MATSKLAQRCALLSLPTEVLLNIVDFIAEDPPSEYLREQALRRFGDTCKLARSLVERALCQNLKLLLAEHCNTPFLDAHQYRRHFVKHLIIGNATGRPDDAAAIAECIPRYPAIEYLYLSADFITSDRRAAHKPPLLSYLNPTNLSRLCKCDLDYHQLTHKVPHSQLAEILKAPRLAELSIDGADLRGFHQSCLPHDRPALKRLRLRIGACDVDEQAISAILSTLAVSGTLELDTRWDFPPKLLLHLEDAVVLWDEKYRDIFDMQRLEGLKILKVITTKLYRDVPTVWCPINALAKLPDGIQQVTFECDYHGPDLELLANKLASNAVHDNLLPASLKRLNFVFKAGWDWVEGAPAEEDQLVVDRRLRGIDLIKARSSLQQLSYTPDPEF</sequence>
<accession>A0AA38WXR1</accession>
<comment type="caution">
    <text evidence="1">The sequence shown here is derived from an EMBL/GenBank/DDBJ whole genome shotgun (WGS) entry which is preliminary data.</text>
</comment>
<dbReference type="InterPro" id="IPR032675">
    <property type="entry name" value="LRR_dom_sf"/>
</dbReference>
<dbReference type="SUPFAM" id="SSF52047">
    <property type="entry name" value="RNI-like"/>
    <property type="match status" value="1"/>
</dbReference>
<proteinExistence type="predicted"/>
<name>A0AA38WXR1_9EURO</name>
<dbReference type="AlphaFoldDB" id="A0AA38WXR1"/>
<dbReference type="Gene3D" id="3.80.10.10">
    <property type="entry name" value="Ribonuclease Inhibitor"/>
    <property type="match status" value="1"/>
</dbReference>
<dbReference type="EMBL" id="JAPDRK010000023">
    <property type="protein sequence ID" value="KAJ9603101.1"/>
    <property type="molecule type" value="Genomic_DNA"/>
</dbReference>
<protein>
    <submittedName>
        <fullName evidence="1">Uncharacterized protein</fullName>
    </submittedName>
</protein>
<reference evidence="1" key="1">
    <citation type="submission" date="2022-10" db="EMBL/GenBank/DDBJ databases">
        <title>Culturing micro-colonial fungi from biological soil crusts in the Mojave desert and describing Neophaeococcomyces mojavensis, and introducing the new genera and species Taxawa tesnikishii.</title>
        <authorList>
            <person name="Kurbessoian T."/>
            <person name="Stajich J.E."/>
        </authorList>
    </citation>
    <scope>NUCLEOTIDE SEQUENCE</scope>
    <source>
        <strain evidence="1">TK_41</strain>
    </source>
</reference>
<dbReference type="Proteomes" id="UP001172673">
    <property type="component" value="Unassembled WGS sequence"/>
</dbReference>
<gene>
    <name evidence="1" type="ORF">H2200_012396</name>
</gene>
<evidence type="ECO:0000313" key="2">
    <source>
        <dbReference type="Proteomes" id="UP001172673"/>
    </source>
</evidence>
<keyword evidence="2" id="KW-1185">Reference proteome</keyword>
<organism evidence="1 2">
    <name type="scientific">Cladophialophora chaetospira</name>
    <dbReference type="NCBI Taxonomy" id="386627"/>
    <lineage>
        <taxon>Eukaryota</taxon>
        <taxon>Fungi</taxon>
        <taxon>Dikarya</taxon>
        <taxon>Ascomycota</taxon>
        <taxon>Pezizomycotina</taxon>
        <taxon>Eurotiomycetes</taxon>
        <taxon>Chaetothyriomycetidae</taxon>
        <taxon>Chaetothyriales</taxon>
        <taxon>Herpotrichiellaceae</taxon>
        <taxon>Cladophialophora</taxon>
    </lineage>
</organism>
<evidence type="ECO:0000313" key="1">
    <source>
        <dbReference type="EMBL" id="KAJ9603101.1"/>
    </source>
</evidence>